<dbReference type="RefSeq" id="WP_284526478.1">
    <property type="nucleotide sequence ID" value="NZ_CP126446.1"/>
</dbReference>
<protein>
    <submittedName>
        <fullName evidence="7">Crp/Fnr family transcriptional regulator</fullName>
    </submittedName>
</protein>
<dbReference type="InterPro" id="IPR036388">
    <property type="entry name" value="WH-like_DNA-bd_sf"/>
</dbReference>
<keyword evidence="2" id="KW-0238">DNA-binding</keyword>
<dbReference type="InterPro" id="IPR012318">
    <property type="entry name" value="HTH_CRP"/>
</dbReference>
<evidence type="ECO:0000313" key="8">
    <source>
        <dbReference type="Proteomes" id="UP001236652"/>
    </source>
</evidence>
<keyword evidence="4" id="KW-0804">Transcription</keyword>
<dbReference type="InterPro" id="IPR018490">
    <property type="entry name" value="cNMP-bd_dom_sf"/>
</dbReference>
<keyword evidence="8" id="KW-1185">Reference proteome</keyword>
<evidence type="ECO:0000256" key="4">
    <source>
        <dbReference type="ARBA" id="ARBA00023163"/>
    </source>
</evidence>
<keyword evidence="3" id="KW-0010">Activator</keyword>
<dbReference type="InterPro" id="IPR036390">
    <property type="entry name" value="WH_DNA-bd_sf"/>
</dbReference>
<keyword evidence="1" id="KW-0805">Transcription regulation</keyword>
<evidence type="ECO:0000259" key="5">
    <source>
        <dbReference type="PROSITE" id="PS50042"/>
    </source>
</evidence>
<feature type="domain" description="Cyclic nucleotide-binding" evidence="5">
    <location>
        <begin position="14"/>
        <end position="117"/>
    </location>
</feature>
<dbReference type="Pfam" id="PF13545">
    <property type="entry name" value="HTH_Crp_2"/>
    <property type="match status" value="1"/>
</dbReference>
<dbReference type="InterPro" id="IPR018335">
    <property type="entry name" value="Tscrpt_reg_HTH_Crp-type_CS"/>
</dbReference>
<dbReference type="Gene3D" id="2.60.120.10">
    <property type="entry name" value="Jelly Rolls"/>
    <property type="match status" value="1"/>
</dbReference>
<dbReference type="PROSITE" id="PS00042">
    <property type="entry name" value="HTH_CRP_1"/>
    <property type="match status" value="1"/>
</dbReference>
<dbReference type="InterPro" id="IPR000595">
    <property type="entry name" value="cNMP-bd_dom"/>
</dbReference>
<dbReference type="PROSITE" id="PS50042">
    <property type="entry name" value="CNMP_BINDING_3"/>
    <property type="match status" value="1"/>
</dbReference>
<accession>A0ABY8URX4</accession>
<organism evidence="7 8">
    <name type="scientific">Pontibacillus chungwhensis</name>
    <dbReference type="NCBI Taxonomy" id="265426"/>
    <lineage>
        <taxon>Bacteria</taxon>
        <taxon>Bacillati</taxon>
        <taxon>Bacillota</taxon>
        <taxon>Bacilli</taxon>
        <taxon>Bacillales</taxon>
        <taxon>Bacillaceae</taxon>
        <taxon>Pontibacillus</taxon>
    </lineage>
</organism>
<reference evidence="7 8" key="1">
    <citation type="submission" date="2023-05" db="EMBL/GenBank/DDBJ databases">
        <title>Comparative genomics reveals the evidence of polycyclic aromatic hydrocarbons degradation in moderately halophilic genus Pontibacillus.</title>
        <authorList>
            <person name="Yang H."/>
            <person name="Qian Z."/>
        </authorList>
    </citation>
    <scope>NUCLEOTIDE SEQUENCE [LARGE SCALE GENOMIC DNA]</scope>
    <source>
        <strain evidence="8">HN14</strain>
    </source>
</reference>
<dbReference type="EMBL" id="CP126446">
    <property type="protein sequence ID" value="WIF96259.1"/>
    <property type="molecule type" value="Genomic_DNA"/>
</dbReference>
<dbReference type="SUPFAM" id="SSF51206">
    <property type="entry name" value="cAMP-binding domain-like"/>
    <property type="match status" value="1"/>
</dbReference>
<dbReference type="InterPro" id="IPR014710">
    <property type="entry name" value="RmlC-like_jellyroll"/>
</dbReference>
<feature type="domain" description="HTH crp-type" evidence="6">
    <location>
        <begin position="148"/>
        <end position="222"/>
    </location>
</feature>
<dbReference type="PRINTS" id="PR00034">
    <property type="entry name" value="HTHCRP"/>
</dbReference>
<evidence type="ECO:0000256" key="3">
    <source>
        <dbReference type="ARBA" id="ARBA00023159"/>
    </source>
</evidence>
<dbReference type="Proteomes" id="UP001236652">
    <property type="component" value="Chromosome"/>
</dbReference>
<evidence type="ECO:0000313" key="7">
    <source>
        <dbReference type="EMBL" id="WIF96259.1"/>
    </source>
</evidence>
<evidence type="ECO:0000256" key="1">
    <source>
        <dbReference type="ARBA" id="ARBA00023015"/>
    </source>
</evidence>
<dbReference type="SUPFAM" id="SSF46785">
    <property type="entry name" value="Winged helix' DNA-binding domain"/>
    <property type="match status" value="1"/>
</dbReference>
<dbReference type="SMART" id="SM00419">
    <property type="entry name" value="HTH_CRP"/>
    <property type="match status" value="1"/>
</dbReference>
<dbReference type="Pfam" id="PF00027">
    <property type="entry name" value="cNMP_binding"/>
    <property type="match status" value="1"/>
</dbReference>
<dbReference type="SMART" id="SM00100">
    <property type="entry name" value="cNMP"/>
    <property type="match status" value="1"/>
</dbReference>
<evidence type="ECO:0000259" key="6">
    <source>
        <dbReference type="PROSITE" id="PS51063"/>
    </source>
</evidence>
<evidence type="ECO:0000256" key="2">
    <source>
        <dbReference type="ARBA" id="ARBA00023125"/>
    </source>
</evidence>
<dbReference type="PANTHER" id="PTHR24567">
    <property type="entry name" value="CRP FAMILY TRANSCRIPTIONAL REGULATORY PROTEIN"/>
    <property type="match status" value="1"/>
</dbReference>
<name>A0ABY8URX4_9BACI</name>
<gene>
    <name evidence="7" type="ORF">QNI29_10870</name>
</gene>
<sequence>MTQNMNQLLKQIPLFSKLEDRDLSILSTITTKRLYHKKEIVFMEGEEREAVYFIAKGVIKTSKSDFNGKEHIINFLQAGEMFPHVGFFEETPYPATAEALEETELYIIRIQDFDQLMLDHPNIAVQVMKIMGQKLSLLTERIRELSTKDVRHRVIATLIRLGEESGTNGIDQPVSITIPLTNTNLANMVGSTRESINRVLNELKKNDLLTVSRSSIEIVSLSALKSSLYRK</sequence>
<dbReference type="InterPro" id="IPR050397">
    <property type="entry name" value="Env_Response_Regulators"/>
</dbReference>
<dbReference type="Gene3D" id="1.10.10.10">
    <property type="entry name" value="Winged helix-like DNA-binding domain superfamily/Winged helix DNA-binding domain"/>
    <property type="match status" value="1"/>
</dbReference>
<dbReference type="PROSITE" id="PS51063">
    <property type="entry name" value="HTH_CRP_2"/>
    <property type="match status" value="1"/>
</dbReference>
<dbReference type="CDD" id="cd00038">
    <property type="entry name" value="CAP_ED"/>
    <property type="match status" value="1"/>
</dbReference>
<proteinExistence type="predicted"/>
<dbReference type="PANTHER" id="PTHR24567:SF26">
    <property type="entry name" value="REGULATORY PROTEIN YEIL"/>
    <property type="match status" value="1"/>
</dbReference>